<dbReference type="PROSITE" id="PS51645">
    <property type="entry name" value="PHR_CRY_ALPHA_BETA"/>
    <property type="match status" value="1"/>
</dbReference>
<evidence type="ECO:0000259" key="2">
    <source>
        <dbReference type="PROSITE" id="PS51645"/>
    </source>
</evidence>
<feature type="domain" description="Photolyase/cryptochrome alpha/beta" evidence="2">
    <location>
        <begin position="96"/>
        <end position="240"/>
    </location>
</feature>
<evidence type="ECO:0000313" key="3">
    <source>
        <dbReference type="EMBL" id="EKX48392.1"/>
    </source>
</evidence>
<dbReference type="Gene3D" id="3.40.50.620">
    <property type="entry name" value="HUPs"/>
    <property type="match status" value="1"/>
</dbReference>
<reference evidence="3 5" key="1">
    <citation type="journal article" date="2012" name="Nature">
        <title>Algal genomes reveal evolutionary mosaicism and the fate of nucleomorphs.</title>
        <authorList>
            <consortium name="DOE Joint Genome Institute"/>
            <person name="Curtis B.A."/>
            <person name="Tanifuji G."/>
            <person name="Burki F."/>
            <person name="Gruber A."/>
            <person name="Irimia M."/>
            <person name="Maruyama S."/>
            <person name="Arias M.C."/>
            <person name="Ball S.G."/>
            <person name="Gile G.H."/>
            <person name="Hirakawa Y."/>
            <person name="Hopkins J.F."/>
            <person name="Kuo A."/>
            <person name="Rensing S.A."/>
            <person name="Schmutz J."/>
            <person name="Symeonidi A."/>
            <person name="Elias M."/>
            <person name="Eveleigh R.J."/>
            <person name="Herman E.K."/>
            <person name="Klute M.J."/>
            <person name="Nakayama T."/>
            <person name="Obornik M."/>
            <person name="Reyes-Prieto A."/>
            <person name="Armbrust E.V."/>
            <person name="Aves S.J."/>
            <person name="Beiko R.G."/>
            <person name="Coutinho P."/>
            <person name="Dacks J.B."/>
            <person name="Durnford D.G."/>
            <person name="Fast N.M."/>
            <person name="Green B.R."/>
            <person name="Grisdale C.J."/>
            <person name="Hempel F."/>
            <person name="Henrissat B."/>
            <person name="Hoppner M.P."/>
            <person name="Ishida K."/>
            <person name="Kim E."/>
            <person name="Koreny L."/>
            <person name="Kroth P.G."/>
            <person name="Liu Y."/>
            <person name="Malik S.B."/>
            <person name="Maier U.G."/>
            <person name="McRose D."/>
            <person name="Mock T."/>
            <person name="Neilson J.A."/>
            <person name="Onodera N.T."/>
            <person name="Poole A.M."/>
            <person name="Pritham E.J."/>
            <person name="Richards T.A."/>
            <person name="Rocap G."/>
            <person name="Roy S.W."/>
            <person name="Sarai C."/>
            <person name="Schaack S."/>
            <person name="Shirato S."/>
            <person name="Slamovits C.H."/>
            <person name="Spencer D.F."/>
            <person name="Suzuki S."/>
            <person name="Worden A.Z."/>
            <person name="Zauner S."/>
            <person name="Barry K."/>
            <person name="Bell C."/>
            <person name="Bharti A.K."/>
            <person name="Crow J.A."/>
            <person name="Grimwood J."/>
            <person name="Kramer R."/>
            <person name="Lindquist E."/>
            <person name="Lucas S."/>
            <person name="Salamov A."/>
            <person name="McFadden G.I."/>
            <person name="Lane C.E."/>
            <person name="Keeling P.J."/>
            <person name="Gray M.W."/>
            <person name="Grigoriev I.V."/>
            <person name="Archibald J.M."/>
        </authorList>
    </citation>
    <scope>NUCLEOTIDE SEQUENCE</scope>
    <source>
        <strain evidence="3 5">CCMP2712</strain>
    </source>
</reference>
<reference evidence="4" key="3">
    <citation type="submission" date="2016-03" db="UniProtKB">
        <authorList>
            <consortium name="EnsemblProtists"/>
        </authorList>
    </citation>
    <scope>IDENTIFICATION</scope>
</reference>
<evidence type="ECO:0000256" key="1">
    <source>
        <dbReference type="SAM" id="MobiDB-lite"/>
    </source>
</evidence>
<dbReference type="EMBL" id="JH992986">
    <property type="protein sequence ID" value="EKX48392.1"/>
    <property type="molecule type" value="Genomic_DNA"/>
</dbReference>
<accession>L1JJB5</accession>
<gene>
    <name evidence="3" type="ORF">GUITHDRAFT_105998</name>
</gene>
<evidence type="ECO:0000313" key="5">
    <source>
        <dbReference type="Proteomes" id="UP000011087"/>
    </source>
</evidence>
<feature type="compositionally biased region" description="Polar residues" evidence="1">
    <location>
        <begin position="38"/>
        <end position="47"/>
    </location>
</feature>
<dbReference type="SUPFAM" id="SSF52425">
    <property type="entry name" value="Cryptochrome/photolyase, N-terminal domain"/>
    <property type="match status" value="1"/>
</dbReference>
<dbReference type="KEGG" id="gtt:GUITHDRAFT_105998"/>
<organism evidence="3">
    <name type="scientific">Guillardia theta (strain CCMP2712)</name>
    <name type="common">Cryptophyte</name>
    <dbReference type="NCBI Taxonomy" id="905079"/>
    <lineage>
        <taxon>Eukaryota</taxon>
        <taxon>Cryptophyceae</taxon>
        <taxon>Pyrenomonadales</taxon>
        <taxon>Geminigeraceae</taxon>
        <taxon>Guillardia</taxon>
    </lineage>
</organism>
<feature type="region of interest" description="Disordered" evidence="1">
    <location>
        <begin position="1"/>
        <end position="47"/>
    </location>
</feature>
<dbReference type="EnsemblProtists" id="EKX48392">
    <property type="protein sequence ID" value="EKX48392"/>
    <property type="gene ID" value="GUITHDRAFT_105998"/>
</dbReference>
<dbReference type="AlphaFoldDB" id="L1JJB5"/>
<dbReference type="OrthoDB" id="10677713at2759"/>
<dbReference type="Proteomes" id="UP000011087">
    <property type="component" value="Unassembled WGS sequence"/>
</dbReference>
<dbReference type="InterPro" id="IPR036155">
    <property type="entry name" value="Crypto/Photolyase_N_sf"/>
</dbReference>
<name>L1JJB5_GUITC</name>
<protein>
    <recommendedName>
        <fullName evidence="2">Photolyase/cryptochrome alpha/beta domain-containing protein</fullName>
    </recommendedName>
</protein>
<proteinExistence type="predicted"/>
<feature type="compositionally biased region" description="Basic and acidic residues" evidence="1">
    <location>
        <begin position="14"/>
        <end position="28"/>
    </location>
</feature>
<dbReference type="RefSeq" id="XP_005835372.1">
    <property type="nucleotide sequence ID" value="XM_005835315.1"/>
</dbReference>
<dbReference type="HOGENOM" id="CLU_600578_0_0_1"/>
<dbReference type="GeneID" id="17305013"/>
<evidence type="ECO:0000313" key="4">
    <source>
        <dbReference type="EnsemblProtists" id="EKX48392"/>
    </source>
</evidence>
<dbReference type="PaxDb" id="55529-EKX48392"/>
<dbReference type="InterPro" id="IPR006050">
    <property type="entry name" value="DNA_photolyase_N"/>
</dbReference>
<sequence>MKMLEEQLVSSCTPERRETTQEEEKASSDDMMVEEQGVATNRSPSYNSDEPMQTLIAPQVPPADPYLLVRERWPAAIKLRSRCFSFPKPSHRRNGRHILYLIRKSRRVCDNLALSHALWISDKLKLPLLAMVVTQREGDREGNGTSETTKKRISRKRAFETSAICSLRHALAALHVPLIGFETESPWVLLVQWAVVTETHMIIADDVDFDPSLVKAPPDDVEFPCPFHGIDSDSIFPQHLYAASLAEETLGDCVMRRRSEASKLVAPFRLGGSSLPEQKKGSPNKEQILPLRAANLGVQAGLFCKPTCGVNPLEQAIPSADLAEFFLNWPVYVNKEVGEAMEKRNVSTVRIDWDGVKSELQDWIKLERERCPASVEAFTLNSCEEKALPYLHQALLESLQDSSSIPKTQQRKSDRVLAFPYSHEDEGEALYEELESCLSSGVVSSCRNLIFSSSLA</sequence>
<dbReference type="InterPro" id="IPR014729">
    <property type="entry name" value="Rossmann-like_a/b/a_fold"/>
</dbReference>
<keyword evidence="5" id="KW-1185">Reference proteome</keyword>
<reference evidence="5" key="2">
    <citation type="submission" date="2012-11" db="EMBL/GenBank/DDBJ databases">
        <authorList>
            <person name="Kuo A."/>
            <person name="Curtis B.A."/>
            <person name="Tanifuji G."/>
            <person name="Burki F."/>
            <person name="Gruber A."/>
            <person name="Irimia M."/>
            <person name="Maruyama S."/>
            <person name="Arias M.C."/>
            <person name="Ball S.G."/>
            <person name="Gile G.H."/>
            <person name="Hirakawa Y."/>
            <person name="Hopkins J.F."/>
            <person name="Rensing S.A."/>
            <person name="Schmutz J."/>
            <person name="Symeonidi A."/>
            <person name="Elias M."/>
            <person name="Eveleigh R.J."/>
            <person name="Herman E.K."/>
            <person name="Klute M.J."/>
            <person name="Nakayama T."/>
            <person name="Obornik M."/>
            <person name="Reyes-Prieto A."/>
            <person name="Armbrust E.V."/>
            <person name="Aves S.J."/>
            <person name="Beiko R.G."/>
            <person name="Coutinho P."/>
            <person name="Dacks J.B."/>
            <person name="Durnford D.G."/>
            <person name="Fast N.M."/>
            <person name="Green B.R."/>
            <person name="Grisdale C."/>
            <person name="Hempe F."/>
            <person name="Henrissat B."/>
            <person name="Hoppner M.P."/>
            <person name="Ishida K.-I."/>
            <person name="Kim E."/>
            <person name="Koreny L."/>
            <person name="Kroth P.G."/>
            <person name="Liu Y."/>
            <person name="Malik S.-B."/>
            <person name="Maier U.G."/>
            <person name="McRose D."/>
            <person name="Mock T."/>
            <person name="Neilson J.A."/>
            <person name="Onodera N.T."/>
            <person name="Poole A.M."/>
            <person name="Pritham E.J."/>
            <person name="Richards T.A."/>
            <person name="Rocap G."/>
            <person name="Roy S.W."/>
            <person name="Sarai C."/>
            <person name="Schaack S."/>
            <person name="Shirato S."/>
            <person name="Slamovits C.H."/>
            <person name="Spencer D.F."/>
            <person name="Suzuki S."/>
            <person name="Worden A.Z."/>
            <person name="Zauner S."/>
            <person name="Barry K."/>
            <person name="Bell C."/>
            <person name="Bharti A.K."/>
            <person name="Crow J.A."/>
            <person name="Grimwood J."/>
            <person name="Kramer R."/>
            <person name="Lindquist E."/>
            <person name="Lucas S."/>
            <person name="Salamov A."/>
            <person name="McFadden G.I."/>
            <person name="Lane C.E."/>
            <person name="Keeling P.J."/>
            <person name="Gray M.W."/>
            <person name="Grigoriev I.V."/>
            <person name="Archibald J.M."/>
        </authorList>
    </citation>
    <scope>NUCLEOTIDE SEQUENCE</scope>
    <source>
        <strain evidence="5">CCMP2712</strain>
    </source>
</reference>